<dbReference type="Proteomes" id="UP000469159">
    <property type="component" value="Unassembled WGS sequence"/>
</dbReference>
<protein>
    <recommendedName>
        <fullName evidence="5">HupE/UreJ family protein</fullName>
    </recommendedName>
</protein>
<evidence type="ECO:0000256" key="1">
    <source>
        <dbReference type="SAM" id="Phobius"/>
    </source>
</evidence>
<keyword evidence="1" id="KW-0812">Transmembrane</keyword>
<evidence type="ECO:0000313" key="4">
    <source>
        <dbReference type="Proteomes" id="UP000469159"/>
    </source>
</evidence>
<feature type="signal peptide" evidence="2">
    <location>
        <begin position="1"/>
        <end position="21"/>
    </location>
</feature>
<keyword evidence="1" id="KW-1133">Transmembrane helix</keyword>
<feature type="transmembrane region" description="Helical" evidence="1">
    <location>
        <begin position="206"/>
        <end position="226"/>
    </location>
</feature>
<feature type="transmembrane region" description="Helical" evidence="1">
    <location>
        <begin position="292"/>
        <end position="318"/>
    </location>
</feature>
<gene>
    <name evidence="3" type="ORF">GRI75_05485</name>
</gene>
<proteinExistence type="predicted"/>
<feature type="transmembrane region" description="Helical" evidence="1">
    <location>
        <begin position="179"/>
        <end position="199"/>
    </location>
</feature>
<keyword evidence="4" id="KW-1185">Reference proteome</keyword>
<dbReference type="Pfam" id="PF13795">
    <property type="entry name" value="HupE_UreJ_2"/>
    <property type="match status" value="1"/>
</dbReference>
<dbReference type="AlphaFoldDB" id="A0A6I4UR38"/>
<feature type="transmembrane region" description="Helical" evidence="1">
    <location>
        <begin position="260"/>
        <end position="280"/>
    </location>
</feature>
<dbReference type="RefSeq" id="WP_160745931.1">
    <property type="nucleotide sequence ID" value="NZ_WTYK01000002.1"/>
</dbReference>
<sequence>MGLFRFLVTAFALLLSATVQAHPAPFSYLDLRYKEDALEGTLTVHELDLMHELGIDSPAELRDPHHLIHRIDEIGSLLAGRMRIEGGEPLKVEWTYAEPLKGHDAVRLYFRAIGPPGGSLTYDSNLFPYDPQHQTFVNIYEGGALAQQWIVSASSEPQVFYRGNAAGALSVLGTFVPSGIHHILIGPDHILFLVGLLLFGGTPRRLVAIVTAFTVGHSITLSLAALDLVTPPGWLVEPAIALTIVIVGADNLLRGEGKDLRMWMAGVFGLIHGFGFASVLREFGLPPEALGWSLFGFNVGVELGQLALVVPLAFIIGALWRRREKLARQIATGGSIVVIAGGSYWFIERVFFPGGIL</sequence>
<dbReference type="EMBL" id="WTYK01000002">
    <property type="protein sequence ID" value="MXP41098.1"/>
    <property type="molecule type" value="Genomic_DNA"/>
</dbReference>
<organism evidence="3 4">
    <name type="scientific">Croceibacterium soli</name>
    <dbReference type="NCBI Taxonomy" id="1739690"/>
    <lineage>
        <taxon>Bacteria</taxon>
        <taxon>Pseudomonadati</taxon>
        <taxon>Pseudomonadota</taxon>
        <taxon>Alphaproteobacteria</taxon>
        <taxon>Sphingomonadales</taxon>
        <taxon>Erythrobacteraceae</taxon>
        <taxon>Croceibacterium</taxon>
    </lineage>
</organism>
<evidence type="ECO:0000313" key="3">
    <source>
        <dbReference type="EMBL" id="MXP41098.1"/>
    </source>
</evidence>
<comment type="caution">
    <text evidence="3">The sequence shown here is derived from an EMBL/GenBank/DDBJ whole genome shotgun (WGS) entry which is preliminary data.</text>
</comment>
<keyword evidence="1" id="KW-0472">Membrane</keyword>
<evidence type="ECO:0000256" key="2">
    <source>
        <dbReference type="SAM" id="SignalP"/>
    </source>
</evidence>
<accession>A0A6I4UR38</accession>
<feature type="transmembrane region" description="Helical" evidence="1">
    <location>
        <begin position="330"/>
        <end position="347"/>
    </location>
</feature>
<feature type="transmembrane region" description="Helical" evidence="1">
    <location>
        <begin position="232"/>
        <end position="253"/>
    </location>
</feature>
<reference evidence="3 4" key="1">
    <citation type="submission" date="2019-12" db="EMBL/GenBank/DDBJ databases">
        <title>Genomic-based taxomic classification of the family Erythrobacteraceae.</title>
        <authorList>
            <person name="Xu L."/>
        </authorList>
    </citation>
    <scope>NUCLEOTIDE SEQUENCE [LARGE SCALE GENOMIC DNA]</scope>
    <source>
        <strain evidence="3 4">MCCC 1K02066</strain>
    </source>
</reference>
<name>A0A6I4UR38_9SPHN</name>
<dbReference type="OrthoDB" id="9808870at2"/>
<feature type="chain" id="PRO_5026097183" description="HupE/UreJ family protein" evidence="2">
    <location>
        <begin position="22"/>
        <end position="357"/>
    </location>
</feature>
<dbReference type="InterPro" id="IPR032809">
    <property type="entry name" value="Put_HupE_UreJ"/>
</dbReference>
<evidence type="ECO:0008006" key="5">
    <source>
        <dbReference type="Google" id="ProtNLM"/>
    </source>
</evidence>
<keyword evidence="2" id="KW-0732">Signal</keyword>